<dbReference type="eggNOG" id="ENOG5032IDZ">
    <property type="taxonomic scope" value="Bacteria"/>
</dbReference>
<dbReference type="PATRIC" id="fig|1505.7.peg.2041"/>
<protein>
    <submittedName>
        <fullName evidence="2">Uncharacterized protein</fullName>
    </submittedName>
</protein>
<evidence type="ECO:0000313" key="1">
    <source>
        <dbReference type="EMBL" id="CEO33822.1"/>
    </source>
</evidence>
<gene>
    <name evidence="2" type="ORF">R28058_17731</name>
    <name evidence="1" type="ORF">UMC4404_18021</name>
</gene>
<dbReference type="Proteomes" id="UP000049127">
    <property type="component" value="Unassembled WGS sequence"/>
</dbReference>
<organism evidence="2 3">
    <name type="scientific">Paraclostridium sordellii</name>
    <name type="common">Clostridium sordellii</name>
    <dbReference type="NCBI Taxonomy" id="1505"/>
    <lineage>
        <taxon>Bacteria</taxon>
        <taxon>Bacillati</taxon>
        <taxon>Bacillota</taxon>
        <taxon>Clostridia</taxon>
        <taxon>Peptostreptococcales</taxon>
        <taxon>Peptostreptococcaceae</taxon>
        <taxon>Paraclostridium</taxon>
    </lineage>
</organism>
<evidence type="ECO:0000313" key="2">
    <source>
        <dbReference type="EMBL" id="CEQ04040.1"/>
    </source>
</evidence>
<dbReference type="PROSITE" id="PS51257">
    <property type="entry name" value="PROKAR_LIPOPROTEIN"/>
    <property type="match status" value="1"/>
</dbReference>
<sequence length="136" mass="15056">MKKVILGIVIGIVIIIGGCAAMFTAGVSSVDKAVNQVNKETEKNDAKVQDLAKDISWEVKRGEYSTVIEGVFENTTDKKIDYVQFNYKLIAKDGTVVDSSFTNETDIEPGEKRKIEILCPDKDFDKYEITAKSSVL</sequence>
<dbReference type="Proteomes" id="UP000049685">
    <property type="component" value="Unassembled WGS sequence"/>
</dbReference>
<dbReference type="InterPro" id="IPR047676">
    <property type="entry name" value="FxLYD_dom"/>
</dbReference>
<evidence type="ECO:0000313" key="4">
    <source>
        <dbReference type="Proteomes" id="UP000049685"/>
    </source>
</evidence>
<reference evidence="1" key="1">
    <citation type="submission" date="2015-01" db="EMBL/GenBank/DDBJ databases">
        <authorList>
            <person name="Aslett M.A."/>
            <person name="De Silva N."/>
        </authorList>
    </citation>
    <scope>NUCLEOTIDE SEQUENCE</scope>
    <source>
        <strain evidence="1">UMC4404</strain>
    </source>
</reference>
<evidence type="ECO:0000313" key="3">
    <source>
        <dbReference type="Proteomes" id="UP000049127"/>
    </source>
</evidence>
<accession>A0A0A8VUA7</accession>
<dbReference type="NCBIfam" id="NF038353">
    <property type="entry name" value="FxLYD_dom"/>
    <property type="match status" value="1"/>
</dbReference>
<dbReference type="EMBL" id="CEKZ01000003">
    <property type="protein sequence ID" value="CEQ04040.1"/>
    <property type="molecule type" value="Genomic_DNA"/>
</dbReference>
<dbReference type="EMBL" id="CDNY01000003">
    <property type="protein sequence ID" value="CEO33822.1"/>
    <property type="molecule type" value="Genomic_DNA"/>
</dbReference>
<dbReference type="OrthoDB" id="1757016at2"/>
<dbReference type="RefSeq" id="WP_021129570.1">
    <property type="nucleotide sequence ID" value="NZ_BDJI01000002.1"/>
</dbReference>
<name>A0A0A8VUA7_PARSO</name>
<reference evidence="3 4" key="2">
    <citation type="submission" date="2015-01" db="EMBL/GenBank/DDBJ databases">
        <authorList>
            <person name="Aslett A.Martin."/>
            <person name="De Silva Nishadi"/>
        </authorList>
    </citation>
    <scope>NUCLEOTIDE SEQUENCE [LARGE SCALE GENOMIC DNA]</scope>
    <source>
        <strain evidence="2 3">R28058</strain>
        <strain evidence="4">UMC4404</strain>
    </source>
</reference>
<proteinExistence type="predicted"/>
<dbReference type="AlphaFoldDB" id="A0A0A8VUA7"/>